<keyword evidence="3" id="KW-1185">Reference proteome</keyword>
<evidence type="ECO:0000256" key="1">
    <source>
        <dbReference type="SAM" id="MobiDB-lite"/>
    </source>
</evidence>
<accession>A0A4Z2J3L6</accession>
<reference evidence="2 3" key="1">
    <citation type="submission" date="2019-03" db="EMBL/GenBank/DDBJ databases">
        <title>First draft genome of Liparis tanakae, snailfish: a comprehensive survey of snailfish specific genes.</title>
        <authorList>
            <person name="Kim W."/>
            <person name="Song I."/>
            <person name="Jeong J.-H."/>
            <person name="Kim D."/>
            <person name="Kim S."/>
            <person name="Ryu S."/>
            <person name="Song J.Y."/>
            <person name="Lee S.K."/>
        </authorList>
    </citation>
    <scope>NUCLEOTIDE SEQUENCE [LARGE SCALE GENOMIC DNA]</scope>
    <source>
        <tissue evidence="2">Muscle</tissue>
    </source>
</reference>
<comment type="caution">
    <text evidence="2">The sequence shown here is derived from an EMBL/GenBank/DDBJ whole genome shotgun (WGS) entry which is preliminary data.</text>
</comment>
<name>A0A4Z2J3L6_9TELE</name>
<gene>
    <name evidence="2" type="ORF">EYF80_005022</name>
</gene>
<protein>
    <submittedName>
        <fullName evidence="2">Uncharacterized protein</fullName>
    </submittedName>
</protein>
<evidence type="ECO:0000313" key="3">
    <source>
        <dbReference type="Proteomes" id="UP000314294"/>
    </source>
</evidence>
<proteinExistence type="predicted"/>
<feature type="region of interest" description="Disordered" evidence="1">
    <location>
        <begin position="72"/>
        <end position="91"/>
    </location>
</feature>
<evidence type="ECO:0000313" key="2">
    <source>
        <dbReference type="EMBL" id="TNN84607.1"/>
    </source>
</evidence>
<organism evidence="2 3">
    <name type="scientific">Liparis tanakae</name>
    <name type="common">Tanaka's snailfish</name>
    <dbReference type="NCBI Taxonomy" id="230148"/>
    <lineage>
        <taxon>Eukaryota</taxon>
        <taxon>Metazoa</taxon>
        <taxon>Chordata</taxon>
        <taxon>Craniata</taxon>
        <taxon>Vertebrata</taxon>
        <taxon>Euteleostomi</taxon>
        <taxon>Actinopterygii</taxon>
        <taxon>Neopterygii</taxon>
        <taxon>Teleostei</taxon>
        <taxon>Neoteleostei</taxon>
        <taxon>Acanthomorphata</taxon>
        <taxon>Eupercaria</taxon>
        <taxon>Perciformes</taxon>
        <taxon>Cottioidei</taxon>
        <taxon>Cottales</taxon>
        <taxon>Liparidae</taxon>
        <taxon>Liparis</taxon>
    </lineage>
</organism>
<dbReference type="EMBL" id="SRLO01000025">
    <property type="protein sequence ID" value="TNN84607.1"/>
    <property type="molecule type" value="Genomic_DNA"/>
</dbReference>
<dbReference type="Proteomes" id="UP000314294">
    <property type="component" value="Unassembled WGS sequence"/>
</dbReference>
<sequence length="91" mass="10009">MLKVLNDTRGSYPCVISPQTVSEISRIGNRWKMISRRSESPLHVKMGRLGPSDVKTPGGFLQVHINSREANRVFNGRAPSPGDGYPSSNKS</sequence>
<dbReference type="AlphaFoldDB" id="A0A4Z2J3L6"/>